<dbReference type="InterPro" id="IPR038763">
    <property type="entry name" value="DHH_sf"/>
</dbReference>
<evidence type="ECO:0000256" key="6">
    <source>
        <dbReference type="ARBA" id="ARBA00032535"/>
    </source>
</evidence>
<dbReference type="RefSeq" id="XP_005769559.1">
    <property type="nucleotide sequence ID" value="XM_005769502.1"/>
</dbReference>
<dbReference type="HOGENOM" id="CLU_025243_0_0_1"/>
<evidence type="ECO:0000313" key="10">
    <source>
        <dbReference type="Proteomes" id="UP000013827"/>
    </source>
</evidence>
<dbReference type="Pfam" id="PF01368">
    <property type="entry name" value="DHH"/>
    <property type="match status" value="1"/>
</dbReference>
<protein>
    <recommendedName>
        <fullName evidence="2">inorganic diphosphatase</fullName>
        <ecNumber evidence="2">3.6.1.1</ecNumber>
    </recommendedName>
    <alternativeName>
        <fullName evidence="6">Pyrophosphate phospho-hydrolase</fullName>
    </alternativeName>
</protein>
<dbReference type="Proteomes" id="UP000013827">
    <property type="component" value="Unassembled WGS sequence"/>
</dbReference>
<dbReference type="PANTHER" id="PTHR12112">
    <property type="entry name" value="BNIP - RELATED"/>
    <property type="match status" value="1"/>
</dbReference>
<dbReference type="PANTHER" id="PTHR12112:SF22">
    <property type="entry name" value="MANGANESE-DEPENDENT INORGANIC PYROPHOSPHATASE-RELATED"/>
    <property type="match status" value="1"/>
</dbReference>
<dbReference type="InterPro" id="IPR001667">
    <property type="entry name" value="DDH_dom"/>
</dbReference>
<keyword evidence="10" id="KW-1185">Reference proteome</keyword>
<accession>A0A0D3J0U5</accession>
<dbReference type="InterPro" id="IPR038222">
    <property type="entry name" value="DHHA2_dom_sf"/>
</dbReference>
<dbReference type="STRING" id="2903.R1DRM5"/>
<feature type="domain" description="DHHA2" evidence="8">
    <location>
        <begin position="297"/>
        <end position="446"/>
    </location>
</feature>
<dbReference type="GO" id="GO:0046872">
    <property type="term" value="F:metal ion binding"/>
    <property type="evidence" value="ECO:0007669"/>
    <property type="project" value="UniProtKB-KW"/>
</dbReference>
<proteinExistence type="predicted"/>
<dbReference type="SMART" id="SM01131">
    <property type="entry name" value="DHHA2"/>
    <property type="match status" value="1"/>
</dbReference>
<keyword evidence="5" id="KW-0464">Manganese</keyword>
<dbReference type="GO" id="GO:0005737">
    <property type="term" value="C:cytoplasm"/>
    <property type="evidence" value="ECO:0007669"/>
    <property type="project" value="InterPro"/>
</dbReference>
<dbReference type="Gene3D" id="3.10.310.20">
    <property type="entry name" value="DHHA2 domain"/>
    <property type="match status" value="1"/>
</dbReference>
<keyword evidence="3" id="KW-0479">Metal-binding</keyword>
<dbReference type="AlphaFoldDB" id="A0A0D3J0U5"/>
<evidence type="ECO:0000256" key="4">
    <source>
        <dbReference type="ARBA" id="ARBA00022801"/>
    </source>
</evidence>
<dbReference type="SUPFAM" id="SSF64182">
    <property type="entry name" value="DHH phosphoesterases"/>
    <property type="match status" value="1"/>
</dbReference>
<dbReference type="GO" id="GO:0004427">
    <property type="term" value="F:inorganic diphosphate phosphatase activity"/>
    <property type="evidence" value="ECO:0007669"/>
    <property type="project" value="UniProtKB-EC"/>
</dbReference>
<evidence type="ECO:0000259" key="8">
    <source>
        <dbReference type="SMART" id="SM01131"/>
    </source>
</evidence>
<comment type="cofactor">
    <cofactor evidence="1">
        <name>Mn(2+)</name>
        <dbReference type="ChEBI" id="CHEBI:29035"/>
    </cofactor>
</comment>
<evidence type="ECO:0000313" key="9">
    <source>
        <dbReference type="EnsemblProtists" id="EOD17130"/>
    </source>
</evidence>
<reference evidence="10" key="1">
    <citation type="journal article" date="2013" name="Nature">
        <title>Pan genome of the phytoplankton Emiliania underpins its global distribution.</title>
        <authorList>
            <person name="Read B.A."/>
            <person name="Kegel J."/>
            <person name="Klute M.J."/>
            <person name="Kuo A."/>
            <person name="Lefebvre S.C."/>
            <person name="Maumus F."/>
            <person name="Mayer C."/>
            <person name="Miller J."/>
            <person name="Monier A."/>
            <person name="Salamov A."/>
            <person name="Young J."/>
            <person name="Aguilar M."/>
            <person name="Claverie J.M."/>
            <person name="Frickenhaus S."/>
            <person name="Gonzalez K."/>
            <person name="Herman E.K."/>
            <person name="Lin Y.C."/>
            <person name="Napier J."/>
            <person name="Ogata H."/>
            <person name="Sarno A.F."/>
            <person name="Shmutz J."/>
            <person name="Schroeder D."/>
            <person name="de Vargas C."/>
            <person name="Verret F."/>
            <person name="von Dassow P."/>
            <person name="Valentin K."/>
            <person name="Van de Peer Y."/>
            <person name="Wheeler G."/>
            <person name="Dacks J.B."/>
            <person name="Delwiche C.F."/>
            <person name="Dyhrman S.T."/>
            <person name="Glockner G."/>
            <person name="John U."/>
            <person name="Richards T."/>
            <person name="Worden A.Z."/>
            <person name="Zhang X."/>
            <person name="Grigoriev I.V."/>
            <person name="Allen A.E."/>
            <person name="Bidle K."/>
            <person name="Borodovsky M."/>
            <person name="Bowler C."/>
            <person name="Brownlee C."/>
            <person name="Cock J.M."/>
            <person name="Elias M."/>
            <person name="Gladyshev V.N."/>
            <person name="Groth M."/>
            <person name="Guda C."/>
            <person name="Hadaegh A."/>
            <person name="Iglesias-Rodriguez M.D."/>
            <person name="Jenkins J."/>
            <person name="Jones B.M."/>
            <person name="Lawson T."/>
            <person name="Leese F."/>
            <person name="Lindquist E."/>
            <person name="Lobanov A."/>
            <person name="Lomsadze A."/>
            <person name="Malik S.B."/>
            <person name="Marsh M.E."/>
            <person name="Mackinder L."/>
            <person name="Mock T."/>
            <person name="Mueller-Roeber B."/>
            <person name="Pagarete A."/>
            <person name="Parker M."/>
            <person name="Probert I."/>
            <person name="Quesneville H."/>
            <person name="Raines C."/>
            <person name="Rensing S.A."/>
            <person name="Riano-Pachon D.M."/>
            <person name="Richier S."/>
            <person name="Rokitta S."/>
            <person name="Shiraiwa Y."/>
            <person name="Soanes D.M."/>
            <person name="van der Giezen M."/>
            <person name="Wahlund T.M."/>
            <person name="Williams B."/>
            <person name="Wilson W."/>
            <person name="Wolfe G."/>
            <person name="Wurch L.L."/>
        </authorList>
    </citation>
    <scope>NUCLEOTIDE SEQUENCE</scope>
</reference>
<keyword evidence="4" id="KW-0378">Hydrolase</keyword>
<evidence type="ECO:0000256" key="2">
    <source>
        <dbReference type="ARBA" id="ARBA00012146"/>
    </source>
</evidence>
<dbReference type="Gene3D" id="3.90.1640.10">
    <property type="entry name" value="inorganic pyrophosphatase (n-terminal core)"/>
    <property type="match status" value="1"/>
</dbReference>
<dbReference type="Pfam" id="PF02833">
    <property type="entry name" value="DHHA2"/>
    <property type="match status" value="1"/>
</dbReference>
<dbReference type="KEGG" id="ehx:EMIHUDRAFT_244377"/>
<dbReference type="EnsemblProtists" id="EOD17130">
    <property type="protein sequence ID" value="EOD17130"/>
    <property type="gene ID" value="EMIHUDRAFT_244377"/>
</dbReference>
<dbReference type="PaxDb" id="2903-EOD17130"/>
<evidence type="ECO:0000256" key="3">
    <source>
        <dbReference type="ARBA" id="ARBA00022723"/>
    </source>
</evidence>
<evidence type="ECO:0000256" key="1">
    <source>
        <dbReference type="ARBA" id="ARBA00001936"/>
    </source>
</evidence>
<evidence type="ECO:0000256" key="7">
    <source>
        <dbReference type="ARBA" id="ARBA00047820"/>
    </source>
</evidence>
<dbReference type="GeneID" id="17263297"/>
<evidence type="ECO:0000256" key="5">
    <source>
        <dbReference type="ARBA" id="ARBA00023211"/>
    </source>
</evidence>
<name>A0A0D3J0U5_EMIH1</name>
<sequence>MFANVAMPGSRISIPGDDTGFLGLNKSSIDTGQEHSPDYQATGVLPLDEALDSNRAQARALADAIKARADEVSAGLDPLQHPTSYTEAQCFPTALKNCIFVGHTMTDLDSVASAIAAAELFDGVACCSEKEVNGEISFACDFAGFKQLPFIEDKIEDTCAGKVRGIVLVDHNEPGQSPACIGKVAFPSDPASVDPKTTKTMRSRICGVIDHHALSANFETAGPCFIDIRPWGSACSIVAHYYVRLGKPMPTEVAKVLLCGILSDTINLTSPTVTDADKLMATMLCFLGKVNHPNVLAQDMFRAKTKWFVSLGAYEMIRGDQKSFKAGGLTFGWATIEVTSVDEVMKSAGDLLLELRVLKKDKDYDFVFLSVVDITKMNTWLLLCGHKEVALAREAFKIDTTTAACSADQFSELHASIKLKIDDTLMDIGNLTSRKTQFVPPVMDVLSQGWKPTEAVTKAAEGEEAPCVKEDSAPCVNQCCSFDRVLVDNTGTSERVSRGKIGVCGKIAPSA</sequence>
<organism evidence="9 10">
    <name type="scientific">Emiliania huxleyi (strain CCMP1516)</name>
    <dbReference type="NCBI Taxonomy" id="280463"/>
    <lineage>
        <taxon>Eukaryota</taxon>
        <taxon>Haptista</taxon>
        <taxon>Haptophyta</taxon>
        <taxon>Prymnesiophyceae</taxon>
        <taxon>Isochrysidales</taxon>
        <taxon>Noelaerhabdaceae</taxon>
        <taxon>Emiliania</taxon>
    </lineage>
</organism>
<dbReference type="eggNOG" id="ENOG502RQQ5">
    <property type="taxonomic scope" value="Eukaryota"/>
</dbReference>
<dbReference type="InterPro" id="IPR004097">
    <property type="entry name" value="DHHA2"/>
</dbReference>
<dbReference type="EC" id="3.6.1.1" evidence="2"/>
<comment type="catalytic activity">
    <reaction evidence="7">
        <text>diphosphate + H2O = 2 phosphate + H(+)</text>
        <dbReference type="Rhea" id="RHEA:24576"/>
        <dbReference type="ChEBI" id="CHEBI:15377"/>
        <dbReference type="ChEBI" id="CHEBI:15378"/>
        <dbReference type="ChEBI" id="CHEBI:33019"/>
        <dbReference type="ChEBI" id="CHEBI:43474"/>
        <dbReference type="EC" id="3.6.1.1"/>
    </reaction>
</comment>
<reference evidence="9" key="2">
    <citation type="submission" date="2024-10" db="UniProtKB">
        <authorList>
            <consortium name="EnsemblProtists"/>
        </authorList>
    </citation>
    <scope>IDENTIFICATION</scope>
</reference>